<reference evidence="11" key="1">
    <citation type="submission" date="2020-08" db="EMBL/GenBank/DDBJ databases">
        <title>The visual pigment xenopsin is widespread in protostome eyes and impacts the view on eye evolution.</title>
        <authorList>
            <person name="Doering C.C."/>
            <person name="Kumar S."/>
            <person name="Tumu S."/>
            <person name="Kourtesis I."/>
            <person name="Hausen H."/>
        </authorList>
    </citation>
    <scope>NUCLEOTIDE SEQUENCE</scope>
</reference>
<comment type="subcellular location">
    <subcellularLocation>
        <location evidence="1">Membrane</location>
        <topology evidence="1">Multi-pass membrane protein</topology>
    </subcellularLocation>
</comment>
<feature type="transmembrane region" description="Helical" evidence="9">
    <location>
        <begin position="293"/>
        <end position="316"/>
    </location>
</feature>
<dbReference type="SMART" id="SM01381">
    <property type="entry name" value="7TM_GPCR_Srsx"/>
    <property type="match status" value="1"/>
</dbReference>
<dbReference type="PROSITE" id="PS50262">
    <property type="entry name" value="G_PROTEIN_RECEP_F1_2"/>
    <property type="match status" value="1"/>
</dbReference>
<evidence type="ECO:0000256" key="6">
    <source>
        <dbReference type="ARBA" id="ARBA00023170"/>
    </source>
</evidence>
<evidence type="ECO:0000256" key="2">
    <source>
        <dbReference type="ARBA" id="ARBA00022692"/>
    </source>
</evidence>
<keyword evidence="7 8" id="KW-0807">Transducer</keyword>
<dbReference type="PANTHER" id="PTHR24240">
    <property type="entry name" value="OPSIN"/>
    <property type="match status" value="1"/>
</dbReference>
<dbReference type="InterPro" id="IPR000276">
    <property type="entry name" value="GPCR_Rhodpsn"/>
</dbReference>
<dbReference type="InterPro" id="IPR017452">
    <property type="entry name" value="GPCR_Rhodpsn_7TM"/>
</dbReference>
<comment type="similarity">
    <text evidence="8">Belongs to the G-protein coupled receptor 1 family.</text>
</comment>
<evidence type="ECO:0000256" key="5">
    <source>
        <dbReference type="ARBA" id="ARBA00023136"/>
    </source>
</evidence>
<dbReference type="EMBL" id="MT901640">
    <property type="protein sequence ID" value="QNN94671.1"/>
    <property type="molecule type" value="Genomic_DNA"/>
</dbReference>
<feature type="transmembrane region" description="Helical" evidence="9">
    <location>
        <begin position="81"/>
        <end position="103"/>
    </location>
</feature>
<dbReference type="AlphaFoldDB" id="A0A7G9UKX0"/>
<evidence type="ECO:0000256" key="4">
    <source>
        <dbReference type="ARBA" id="ARBA00023040"/>
    </source>
</evidence>
<dbReference type="InterPro" id="IPR050125">
    <property type="entry name" value="GPCR_opsins"/>
</dbReference>
<dbReference type="Pfam" id="PF00001">
    <property type="entry name" value="7tm_1"/>
    <property type="match status" value="1"/>
</dbReference>
<keyword evidence="3 9" id="KW-1133">Transmembrane helix</keyword>
<feature type="domain" description="G-protein coupled receptors family 1 profile" evidence="10">
    <location>
        <begin position="95"/>
        <end position="344"/>
    </location>
</feature>
<accession>A0A7G9UKX0</accession>
<proteinExistence type="inferred from homology"/>
<evidence type="ECO:0000256" key="9">
    <source>
        <dbReference type="SAM" id="Phobius"/>
    </source>
</evidence>
<dbReference type="CDD" id="cd14969">
    <property type="entry name" value="7tmA_Opsins_type2_animals"/>
    <property type="match status" value="1"/>
</dbReference>
<dbReference type="GO" id="GO:0004930">
    <property type="term" value="F:G protein-coupled receptor activity"/>
    <property type="evidence" value="ECO:0007669"/>
    <property type="project" value="UniProtKB-KW"/>
</dbReference>
<protein>
    <submittedName>
        <fullName evidence="11">Ciliary opsin</fullName>
    </submittedName>
</protein>
<feature type="transmembrane region" description="Helical" evidence="9">
    <location>
        <begin position="152"/>
        <end position="173"/>
    </location>
</feature>
<dbReference type="Gene3D" id="1.20.1070.10">
    <property type="entry name" value="Rhodopsin 7-helix transmembrane proteins"/>
    <property type="match status" value="1"/>
</dbReference>
<feature type="transmembrane region" description="Helical" evidence="9">
    <location>
        <begin position="193"/>
        <end position="213"/>
    </location>
</feature>
<keyword evidence="6 8" id="KW-0675">Receptor</keyword>
<evidence type="ECO:0000256" key="3">
    <source>
        <dbReference type="ARBA" id="ARBA00022989"/>
    </source>
</evidence>
<feature type="transmembrane region" description="Helical" evidence="9">
    <location>
        <begin position="115"/>
        <end position="136"/>
    </location>
</feature>
<keyword evidence="5 9" id="KW-0472">Membrane</keyword>
<feature type="transmembrane region" description="Helical" evidence="9">
    <location>
        <begin position="240"/>
        <end position="264"/>
    </location>
</feature>
<keyword evidence="4 8" id="KW-0297">G-protein coupled receptor</keyword>
<evidence type="ECO:0000256" key="1">
    <source>
        <dbReference type="ARBA" id="ARBA00004141"/>
    </source>
</evidence>
<sequence>MSHASVPLMYPIFNNSNQNGFFMDGNEASFNRDNEDSKFINRYQNTSSENITQDITNATDLSSTSTVPTQELFGAASTNIIIIYLFLVALIGVASNVVLVWVFAANKHLRSPMNWLFISLTMGDIVVAVGGSWVAFTHTAAGLIMDDITCQLYGFITFTGGTGNIIAVTVLAIERFLCVVRPCNISNITHGRAFTSIAITWIYASVISSGPLFGLGHYRHEAGGTWCSIDWEDSTPSTNIYIIIIFIACFFLPLAIVIFCYSVIYRKVKEVAVTQTTRSTAAKAQQGVMKQSIAIVVCLMVAWTPYAIVCLIVTVLKHNPFSIHVAAVPSLFAKTSNCWNPIIYFGLNKQFRNALFKMIPYYSVKSSPQHTRKYPNIDSSCNATIGQNVHTQTIQVTPYIRQQTMARLDNAGNVQVTSLLQPNLPLQRQCGAAIDI</sequence>
<name>A0A7G9UKX0_MALFL</name>
<dbReference type="PROSITE" id="PS00237">
    <property type="entry name" value="G_PROTEIN_RECEP_F1_1"/>
    <property type="match status" value="1"/>
</dbReference>
<dbReference type="PRINTS" id="PR00237">
    <property type="entry name" value="GPCRRHODOPSN"/>
</dbReference>
<dbReference type="SUPFAM" id="SSF81321">
    <property type="entry name" value="Family A G protein-coupled receptor-like"/>
    <property type="match status" value="1"/>
</dbReference>
<keyword evidence="2 8" id="KW-0812">Transmembrane</keyword>
<evidence type="ECO:0000313" key="11">
    <source>
        <dbReference type="EMBL" id="QNN94671.1"/>
    </source>
</evidence>
<evidence type="ECO:0000256" key="8">
    <source>
        <dbReference type="RuleBase" id="RU000688"/>
    </source>
</evidence>
<evidence type="ECO:0000256" key="7">
    <source>
        <dbReference type="ARBA" id="ARBA00023224"/>
    </source>
</evidence>
<evidence type="ECO:0000259" key="10">
    <source>
        <dbReference type="PROSITE" id="PS50262"/>
    </source>
</evidence>
<organism evidence="11">
    <name type="scientific">Malacoceros fuliginosus</name>
    <name type="common">Polychaete tubeworm</name>
    <name type="synonym">Scolelepis fuliginosa</name>
    <dbReference type="NCBI Taxonomy" id="271776"/>
    <lineage>
        <taxon>Eukaryota</taxon>
        <taxon>Metazoa</taxon>
        <taxon>Spiralia</taxon>
        <taxon>Lophotrochozoa</taxon>
        <taxon>Annelida</taxon>
        <taxon>Polychaeta</taxon>
        <taxon>Sedentaria</taxon>
        <taxon>Canalipalpata</taxon>
        <taxon>Spionida</taxon>
        <taxon>Spionidae</taxon>
        <taxon>Malacoceros</taxon>
    </lineage>
</organism>
<dbReference type="GO" id="GO:0016020">
    <property type="term" value="C:membrane"/>
    <property type="evidence" value="ECO:0007669"/>
    <property type="project" value="UniProtKB-SubCell"/>
</dbReference>